<dbReference type="InterPro" id="IPR008964">
    <property type="entry name" value="Invasin/intimin_cell_adhesion"/>
</dbReference>
<evidence type="ECO:0000313" key="4">
    <source>
        <dbReference type="Proteomes" id="UP000283745"/>
    </source>
</evidence>
<dbReference type="InterPro" id="IPR007110">
    <property type="entry name" value="Ig-like_dom"/>
</dbReference>
<dbReference type="Proteomes" id="UP000283745">
    <property type="component" value="Unassembled WGS sequence"/>
</dbReference>
<organism evidence="3 4">
    <name type="scientific">Blautia obeum</name>
    <dbReference type="NCBI Taxonomy" id="40520"/>
    <lineage>
        <taxon>Bacteria</taxon>
        <taxon>Bacillati</taxon>
        <taxon>Bacillota</taxon>
        <taxon>Clostridia</taxon>
        <taxon>Lachnospirales</taxon>
        <taxon>Lachnospiraceae</taxon>
        <taxon>Blautia</taxon>
    </lineage>
</organism>
<dbReference type="EMBL" id="QSKF01000014">
    <property type="protein sequence ID" value="RHE37616.1"/>
    <property type="molecule type" value="Genomic_DNA"/>
</dbReference>
<feature type="domain" description="Ig-like" evidence="2">
    <location>
        <begin position="812"/>
        <end position="900"/>
    </location>
</feature>
<dbReference type="Pfam" id="PF14478">
    <property type="entry name" value="DUF4430"/>
    <property type="match status" value="1"/>
</dbReference>
<dbReference type="Pfam" id="PF26182">
    <property type="entry name" value="Ig_NUP210_5th"/>
    <property type="match status" value="1"/>
</dbReference>
<dbReference type="SUPFAM" id="SSF49373">
    <property type="entry name" value="Invasin/intimin cell-adhesion fragments"/>
    <property type="match status" value="2"/>
</dbReference>
<dbReference type="InterPro" id="IPR003343">
    <property type="entry name" value="Big_2"/>
</dbReference>
<dbReference type="InterPro" id="IPR036179">
    <property type="entry name" value="Ig-like_dom_sf"/>
</dbReference>
<protein>
    <submittedName>
        <fullName evidence="3">DUF4430 domain-containing protein</fullName>
    </submittedName>
</protein>
<evidence type="ECO:0000313" key="3">
    <source>
        <dbReference type="EMBL" id="RHE37616.1"/>
    </source>
</evidence>
<dbReference type="Pfam" id="PF07523">
    <property type="entry name" value="Big_3"/>
    <property type="match status" value="1"/>
</dbReference>
<dbReference type="Gene3D" id="2.60.40.1080">
    <property type="match status" value="2"/>
</dbReference>
<dbReference type="Gene3D" id="2.60.40.2700">
    <property type="match status" value="1"/>
</dbReference>
<evidence type="ECO:0000256" key="1">
    <source>
        <dbReference type="SAM" id="MobiDB-lite"/>
    </source>
</evidence>
<proteinExistence type="predicted"/>
<comment type="caution">
    <text evidence="3">The sequence shown here is derived from an EMBL/GenBank/DDBJ whole genome shotgun (WGS) entry which is preliminary data.</text>
</comment>
<feature type="region of interest" description="Disordered" evidence="1">
    <location>
        <begin position="89"/>
        <end position="125"/>
    </location>
</feature>
<dbReference type="InterPro" id="IPR025883">
    <property type="entry name" value="Cadherin-like_domain"/>
</dbReference>
<feature type="region of interest" description="Disordered" evidence="1">
    <location>
        <begin position="62"/>
        <end position="81"/>
    </location>
</feature>
<dbReference type="Gene3D" id="2.170.130.30">
    <property type="match status" value="1"/>
</dbReference>
<dbReference type="InterPro" id="IPR013783">
    <property type="entry name" value="Ig-like_fold"/>
</dbReference>
<evidence type="ECO:0000259" key="2">
    <source>
        <dbReference type="PROSITE" id="PS50835"/>
    </source>
</evidence>
<feature type="domain" description="Ig-like" evidence="2">
    <location>
        <begin position="577"/>
        <end position="668"/>
    </location>
</feature>
<dbReference type="Pfam" id="PF12733">
    <property type="entry name" value="Cadherin-like"/>
    <property type="match status" value="1"/>
</dbReference>
<dbReference type="PROSITE" id="PS50835">
    <property type="entry name" value="IG_LIKE"/>
    <property type="match status" value="2"/>
</dbReference>
<sequence>MRLCFLLLKTTCEKGGAELKKKELMKRLSAISMAMMMTVTMIPSNAYAADEIFSDVDVETAADAGDEDSADVEVSDADDTSDADIEVEDAEDDSADVNVEAEEDDSEEVDVFSDGGDSAEETDAFDAGEGTPAADAVVHMTVSVAGNLATAKDGTLMADRDVTVKDIDKNGILTYDEALIAAHDEYYNGGAVAGYASVDDEKYGKFITKLWGDESGNFGYWRNDSLCFNLSDEVKADDYLTAFVYKDEKCTDAYTKFAKKAYKTMAGSSVTIQEYKASYDRHYNVVFDTSNKENLRVYDSNFKLISEDNYSIYRGYSSSSTDIWYHYNITFNKDISGVFYVVTASTEEQSVVPAVTKVTVLEKTADFDSIQLYKSESDYKKGNAIEITPAFDPNKLTGYSVQAPDYLSSLYAVVQMSANAKEAGLSVMMSNNWGGWSGARGSANGIATGDAYFASKGYLDVYANRKETYSFNVETYATLKNLTIDGITDKAFDRDVNEYHAYVNGNAESVAITATELKKGYTIKINGTEVTSAEAYNLPYKWDADGKMKVSVEVSKEGIVSSIYTINLEKQPVGDAPYIMTQPKGADYIVGNKTTALSVVASANGKMTYQWYSNTTDSNEGGTAIKDATEASYTPSSEKSGTVYYYCVVTNTEKSENNTTTTETARITVDENPTPKAVITTVGNTMPEGSAWNKGYTYNVGDQAETLKVTATSAAEGGEFSYEWKRVSRAYNIRGYSSIKDNESDSYVPSTDISMANDAGNYYACEVTYTFKGKTYKAWATTGATYTDTAKDKTYDVNGVYVFVKVDSASTPAFTKQPKDASYLVGDAITALSVSTQKEDGGKLTYQWYVNDKDSTDGSTAVEKGTSSLLSLGTASEKGTKYYYCVVTNTIQGYTAKAVSNIAEIKIITAEDLIGDKLKGEGTQEKPYLISTADDYKTVADLVSKGVSFDGKYLRQEADITLPEGWQPIGVTKDGSKNIQNGRNLRAFSGYLDGNGKTIAIPEGGLPLLGYVKNAEVHNLNIYGKKIAGYGLVNTLSGVGLSGNAIIIDNVTLKSGSSTLKSGLIGTEISSNPFAGCSAAFTTTIKNCTIEKDVVIGYDKDQNMIGSIAGRMHGTIENCVSYATVYGKKYVGGILGTRDNAMGGCSVTSCRFYGNVEGSDELVGGIVGGGYEGSSAPNGVKISINACEAAGSVTGADKVGGILGGDLYVAQAWNTYKMKGNSFTGKVQATTEGTKNIGAIIGFYDSLNKFDDIANNYYSKDCGADRGIGAVKYVDTNCETHETTVGEVYFNTEKDTSECPAVAGCSWKAQHNRTDDPLGADAAKLAGTDEVKVYEEKVYITGDYKTDYDLGEELDLTGMEIHVAMSDGTYKEVAPADAKIEGYNKDKRGEQKVRVICGAASEEFTVTVLKRNAEDIKVHFALLGDKKHNSDKDKTWHTLHADNLETWIADAEYEVDGNATVLNVISKVLTDNEYTWDNEAGNYISAITKADGTKLEQKDNGANSGWMYTLNGIHPDLAVNEQYLEDGDIIVFHYTDDYTKEHDHIWSSKWTSDENAHWHECTYQWSACDITDNTKKSGYGTHTFDEGKVTKAATCKEAGEKVYTCTVCGYEKKEVLPKTNDHKYVWNTTAKATVFAPEKQQGTCAVCGKTTTRDYGTKLAATIKLNAKSIKLQKKQTTKKIKVTMANGDSIKSWKSSNKKIVTVNKKGVIKAGKKNGTAKITVTLASGKKATLKVKVQSPRVNTTKIKGLKSKVSLKKGEKLTLKPAISPLTSQDKVTYTSSNKKVATVSKKGVITAKKKGTVKITVKSGKKSYTVKVKVK</sequence>
<dbReference type="Gene3D" id="2.60.40.3630">
    <property type="match status" value="1"/>
</dbReference>
<dbReference type="Pfam" id="PF02368">
    <property type="entry name" value="Big_2"/>
    <property type="match status" value="1"/>
</dbReference>
<accession>A0A414J1H6</accession>
<dbReference type="InterPro" id="IPR022038">
    <property type="entry name" value="Ig-like_bact"/>
</dbReference>
<reference evidence="3 4" key="1">
    <citation type="submission" date="2018-08" db="EMBL/GenBank/DDBJ databases">
        <title>A genome reference for cultivated species of the human gut microbiota.</title>
        <authorList>
            <person name="Zou Y."/>
            <person name="Xue W."/>
            <person name="Luo G."/>
        </authorList>
    </citation>
    <scope>NUCLEOTIDE SEQUENCE [LARGE SCALE GENOMIC DNA]</scope>
    <source>
        <strain evidence="3 4">AM28-23</strain>
    </source>
</reference>
<name>A0A414J1H6_9FIRM</name>
<dbReference type="SMART" id="SM00635">
    <property type="entry name" value="BID_2"/>
    <property type="match status" value="2"/>
</dbReference>
<gene>
    <name evidence="3" type="ORF">DW740_15245</name>
</gene>
<dbReference type="SUPFAM" id="SSF48726">
    <property type="entry name" value="Immunoglobulin"/>
    <property type="match status" value="1"/>
</dbReference>
<dbReference type="InterPro" id="IPR027954">
    <property type="entry name" value="Transcobalamin-like_C"/>
</dbReference>
<dbReference type="Gene3D" id="2.60.40.10">
    <property type="entry name" value="Immunoglobulins"/>
    <property type="match status" value="1"/>
</dbReference>
<dbReference type="Gene3D" id="2.160.20.110">
    <property type="match status" value="1"/>
</dbReference>